<reference evidence="2" key="1">
    <citation type="journal article" date="2019" name="Int. J. Syst. Evol. Microbiol.">
        <title>The Global Catalogue of Microorganisms (GCM) 10K type strain sequencing project: providing services to taxonomists for standard genome sequencing and annotation.</title>
        <authorList>
            <consortium name="The Broad Institute Genomics Platform"/>
            <consortium name="The Broad Institute Genome Sequencing Center for Infectious Disease"/>
            <person name="Wu L."/>
            <person name="Ma J."/>
        </authorList>
    </citation>
    <scope>NUCLEOTIDE SEQUENCE [LARGE SCALE GENOMIC DNA]</scope>
    <source>
        <strain evidence="2">JCM 12762</strain>
    </source>
</reference>
<dbReference type="Proteomes" id="UP001500943">
    <property type="component" value="Unassembled WGS sequence"/>
</dbReference>
<dbReference type="EMBL" id="BAAAKW010000057">
    <property type="protein sequence ID" value="GAA1224297.1"/>
    <property type="molecule type" value="Genomic_DNA"/>
</dbReference>
<sequence length="70" mass="7759">MAVPQVITVQRLLCVSSVGVSERDDLVQQSEPRKELGRVARGLRKITPRYSPDQRTLGVCPEVGPHHGVR</sequence>
<organism evidence="1 2">
    <name type="scientific">Rhodoglobus aureus</name>
    <dbReference type="NCBI Taxonomy" id="191497"/>
    <lineage>
        <taxon>Bacteria</taxon>
        <taxon>Bacillati</taxon>
        <taxon>Actinomycetota</taxon>
        <taxon>Actinomycetes</taxon>
        <taxon>Micrococcales</taxon>
        <taxon>Microbacteriaceae</taxon>
        <taxon>Rhodoglobus</taxon>
    </lineage>
</organism>
<name>A0ABP4GG19_9MICO</name>
<evidence type="ECO:0000313" key="2">
    <source>
        <dbReference type="Proteomes" id="UP001500943"/>
    </source>
</evidence>
<gene>
    <name evidence="1" type="ORF">GCM10009655_24060</name>
</gene>
<protein>
    <submittedName>
        <fullName evidence="1">Uncharacterized protein</fullName>
    </submittedName>
</protein>
<keyword evidence="2" id="KW-1185">Reference proteome</keyword>
<comment type="caution">
    <text evidence="1">The sequence shown here is derived from an EMBL/GenBank/DDBJ whole genome shotgun (WGS) entry which is preliminary data.</text>
</comment>
<evidence type="ECO:0000313" key="1">
    <source>
        <dbReference type="EMBL" id="GAA1224297.1"/>
    </source>
</evidence>
<proteinExistence type="predicted"/>
<accession>A0ABP4GG19</accession>